<comment type="caution">
    <text evidence="9">The sequence shown here is derived from an EMBL/GenBank/DDBJ whole genome shotgun (WGS) entry which is preliminary data.</text>
</comment>
<comment type="subcellular location">
    <subcellularLocation>
        <location evidence="1">Cell membrane</location>
        <topology evidence="1">Multi-pass membrane protein</topology>
    </subcellularLocation>
</comment>
<evidence type="ECO:0000256" key="2">
    <source>
        <dbReference type="ARBA" id="ARBA00022475"/>
    </source>
</evidence>
<evidence type="ECO:0000256" key="4">
    <source>
        <dbReference type="ARBA" id="ARBA00022989"/>
    </source>
</evidence>
<dbReference type="PANTHER" id="PTHR42643">
    <property type="entry name" value="IONOTROPIC RECEPTOR 20A-RELATED"/>
    <property type="match status" value="1"/>
</dbReference>
<evidence type="ECO:0000256" key="3">
    <source>
        <dbReference type="ARBA" id="ARBA00022692"/>
    </source>
</evidence>
<evidence type="ECO:0000256" key="6">
    <source>
        <dbReference type="ARBA" id="ARBA00023170"/>
    </source>
</evidence>
<accession>A0AAD8E8B1</accession>
<protein>
    <submittedName>
        <fullName evidence="9">Uncharacterized protein</fullName>
    </submittedName>
</protein>
<feature type="transmembrane region" description="Helical" evidence="8">
    <location>
        <begin position="373"/>
        <end position="393"/>
    </location>
</feature>
<evidence type="ECO:0000313" key="9">
    <source>
        <dbReference type="EMBL" id="KAJ9580347.1"/>
    </source>
</evidence>
<dbReference type="SUPFAM" id="SSF53850">
    <property type="entry name" value="Periplasmic binding protein-like II"/>
    <property type="match status" value="1"/>
</dbReference>
<keyword evidence="7" id="KW-0325">Glycoprotein</keyword>
<keyword evidence="5 8" id="KW-0472">Membrane</keyword>
<feature type="transmembrane region" description="Helical" evidence="8">
    <location>
        <begin position="191"/>
        <end position="210"/>
    </location>
</feature>
<keyword evidence="10" id="KW-1185">Reference proteome</keyword>
<dbReference type="EMBL" id="JASPKZ010008345">
    <property type="protein sequence ID" value="KAJ9580347.1"/>
    <property type="molecule type" value="Genomic_DNA"/>
</dbReference>
<dbReference type="Gene3D" id="1.10.287.70">
    <property type="match status" value="1"/>
</dbReference>
<keyword evidence="6" id="KW-0675">Receptor</keyword>
<sequence>MGCVLKIGSFGPEPCTSKGHYITKEGEQKPIVEGPCMDHINVFAREMNFTPYYLEPVTEAEPQQFIELIGMLINEEADIIGGCFPIVTPLDIMIDLSFSIFSDTIQFIVPCPKQLAKTHKVLTLFSLSTWISMGIVFTIVSCLFWILSKYPSRRNDFTGFNLLAQSFSAAWVVLLGISVPQMPLSIGTRSLFIIYVWYCFAINTVFQAYFTTYLVEPGYEARLENIDDVMRAGLKFRSYKLLETDTIFDLNVVRNFDRIHCINFYECILDVILKGNGFSIVLSRFPSYLARKSGISDESTVVCLLEPSLITVLVGAGLPKGSPLLDTLNKHIIRYTQGGFLVNYWERTNYEINLRANKTEESSEYVVFTLNHLAPAFILMLFGYILSVILFLCELIQFKLKKHINNSKISI</sequence>
<reference evidence="9" key="1">
    <citation type="journal article" date="2023" name="IScience">
        <title>Live-bearing cockroach genome reveals convergent evolutionary mechanisms linked to viviparity in insects and beyond.</title>
        <authorList>
            <person name="Fouks B."/>
            <person name="Harrison M.C."/>
            <person name="Mikhailova A.A."/>
            <person name="Marchal E."/>
            <person name="English S."/>
            <person name="Carruthers M."/>
            <person name="Jennings E.C."/>
            <person name="Chiamaka E.L."/>
            <person name="Frigard R.A."/>
            <person name="Pippel M."/>
            <person name="Attardo G.M."/>
            <person name="Benoit J.B."/>
            <person name="Bornberg-Bauer E."/>
            <person name="Tobe S.S."/>
        </authorList>
    </citation>
    <scope>NUCLEOTIDE SEQUENCE</scope>
    <source>
        <strain evidence="9">Stay&amp;Tobe</strain>
    </source>
</reference>
<dbReference type="Proteomes" id="UP001233999">
    <property type="component" value="Unassembled WGS sequence"/>
</dbReference>
<evidence type="ECO:0000256" key="1">
    <source>
        <dbReference type="ARBA" id="ARBA00004651"/>
    </source>
</evidence>
<organism evidence="9 10">
    <name type="scientific">Diploptera punctata</name>
    <name type="common">Pacific beetle cockroach</name>
    <dbReference type="NCBI Taxonomy" id="6984"/>
    <lineage>
        <taxon>Eukaryota</taxon>
        <taxon>Metazoa</taxon>
        <taxon>Ecdysozoa</taxon>
        <taxon>Arthropoda</taxon>
        <taxon>Hexapoda</taxon>
        <taxon>Insecta</taxon>
        <taxon>Pterygota</taxon>
        <taxon>Neoptera</taxon>
        <taxon>Polyneoptera</taxon>
        <taxon>Dictyoptera</taxon>
        <taxon>Blattodea</taxon>
        <taxon>Blaberoidea</taxon>
        <taxon>Blaberidae</taxon>
        <taxon>Diplopterinae</taxon>
        <taxon>Diploptera</taxon>
    </lineage>
</organism>
<feature type="transmembrane region" description="Helical" evidence="8">
    <location>
        <begin position="122"/>
        <end position="147"/>
    </location>
</feature>
<feature type="transmembrane region" description="Helical" evidence="8">
    <location>
        <begin position="159"/>
        <end position="179"/>
    </location>
</feature>
<evidence type="ECO:0000313" key="10">
    <source>
        <dbReference type="Proteomes" id="UP001233999"/>
    </source>
</evidence>
<reference evidence="9" key="2">
    <citation type="submission" date="2023-05" db="EMBL/GenBank/DDBJ databases">
        <authorList>
            <person name="Fouks B."/>
        </authorList>
    </citation>
    <scope>NUCLEOTIDE SEQUENCE</scope>
    <source>
        <strain evidence="9">Stay&amp;Tobe</strain>
        <tissue evidence="9">Testes</tissue>
    </source>
</reference>
<proteinExistence type="predicted"/>
<keyword evidence="4 8" id="KW-1133">Transmembrane helix</keyword>
<dbReference type="InterPro" id="IPR052192">
    <property type="entry name" value="Insect_Ionotropic_Sensory_Rcpt"/>
</dbReference>
<evidence type="ECO:0000256" key="8">
    <source>
        <dbReference type="SAM" id="Phobius"/>
    </source>
</evidence>
<gene>
    <name evidence="9" type="ORF">L9F63_003982</name>
</gene>
<dbReference type="AlphaFoldDB" id="A0AAD8E8B1"/>
<keyword evidence="2" id="KW-1003">Cell membrane</keyword>
<dbReference type="PANTHER" id="PTHR42643:SF30">
    <property type="entry name" value="IONOTROPIC RECEPTOR 40A-RELATED"/>
    <property type="match status" value="1"/>
</dbReference>
<dbReference type="GO" id="GO:0005886">
    <property type="term" value="C:plasma membrane"/>
    <property type="evidence" value="ECO:0007669"/>
    <property type="project" value="UniProtKB-SubCell"/>
</dbReference>
<keyword evidence="3 8" id="KW-0812">Transmembrane</keyword>
<name>A0AAD8E8B1_DIPPU</name>
<evidence type="ECO:0000256" key="7">
    <source>
        <dbReference type="ARBA" id="ARBA00023180"/>
    </source>
</evidence>
<evidence type="ECO:0000256" key="5">
    <source>
        <dbReference type="ARBA" id="ARBA00023136"/>
    </source>
</evidence>